<comment type="caution">
    <text evidence="10">The sequence shown here is derived from an EMBL/GenBank/DDBJ whole genome shotgun (WGS) entry which is preliminary data.</text>
</comment>
<dbReference type="SUPFAM" id="SSF88723">
    <property type="entry name" value="PIN domain-like"/>
    <property type="match status" value="1"/>
</dbReference>
<feature type="region of interest" description="Disordered" evidence="8">
    <location>
        <begin position="170"/>
        <end position="251"/>
    </location>
</feature>
<gene>
    <name evidence="10" type="ORF">FA13DRAFT_1809001</name>
</gene>
<sequence>MRQKRAKAYRKLMHLYSHFFGFRQPFQMLVDAETCVVAVNGKLDLVKQLSTVLQGEVKPMITQCCIHELYIKGKAFQEAVDTAKNFERRKCNHREAIPGDDCLADVVGDSNKHRYVIVTQSTPLRNKLRCIPAVPIVHINRSVMILEPPSDATLRKKALAEAQLLGAPTSDKALINASRPEDAPKKKKKGPKGPNPLSVKKKKVDSLPSTSNKKGATVDKSKALTDKGKAERCRAQDLSGRRRASASGSGP</sequence>
<dbReference type="CDD" id="cd09865">
    <property type="entry name" value="PIN_ScUtp23p-like"/>
    <property type="match status" value="1"/>
</dbReference>
<dbReference type="PANTHER" id="PTHR12416">
    <property type="entry name" value="RRNA-PROCESSING PROTEIN UTP23 HOMOLOG"/>
    <property type="match status" value="1"/>
</dbReference>
<evidence type="ECO:0000313" key="10">
    <source>
        <dbReference type="EMBL" id="TEB39199.1"/>
    </source>
</evidence>
<dbReference type="Pfam" id="PF04900">
    <property type="entry name" value="Fcf1"/>
    <property type="match status" value="1"/>
</dbReference>
<dbReference type="GO" id="GO:0006364">
    <property type="term" value="P:rRNA processing"/>
    <property type="evidence" value="ECO:0007669"/>
    <property type="project" value="UniProtKB-KW"/>
</dbReference>
<dbReference type="InterPro" id="IPR006984">
    <property type="entry name" value="Fcf1/UTP23"/>
</dbReference>
<evidence type="ECO:0000256" key="8">
    <source>
        <dbReference type="SAM" id="MobiDB-lite"/>
    </source>
</evidence>
<protein>
    <recommendedName>
        <fullName evidence="7">U three protein 23</fullName>
    </recommendedName>
</protein>
<feature type="compositionally biased region" description="Basic and acidic residues" evidence="8">
    <location>
        <begin position="216"/>
        <end position="235"/>
    </location>
</feature>
<keyword evidence="3" id="KW-0698">rRNA processing</keyword>
<dbReference type="AlphaFoldDB" id="A0A4Y7U037"/>
<accession>A0A4Y7U037</accession>
<evidence type="ECO:0000259" key="9">
    <source>
        <dbReference type="Pfam" id="PF24779"/>
    </source>
</evidence>
<dbReference type="Gene3D" id="3.40.50.1010">
    <property type="entry name" value="5'-nuclease"/>
    <property type="match status" value="1"/>
</dbReference>
<feature type="domain" description="UTP23 sensor motif region" evidence="9">
    <location>
        <begin position="185"/>
        <end position="203"/>
    </location>
</feature>
<organism evidence="10 11">
    <name type="scientific">Coprinellus micaceus</name>
    <name type="common">Glistening ink-cap mushroom</name>
    <name type="synonym">Coprinus micaceus</name>
    <dbReference type="NCBI Taxonomy" id="71717"/>
    <lineage>
        <taxon>Eukaryota</taxon>
        <taxon>Fungi</taxon>
        <taxon>Dikarya</taxon>
        <taxon>Basidiomycota</taxon>
        <taxon>Agaricomycotina</taxon>
        <taxon>Agaricomycetes</taxon>
        <taxon>Agaricomycetidae</taxon>
        <taxon>Agaricales</taxon>
        <taxon>Agaricineae</taxon>
        <taxon>Psathyrellaceae</taxon>
        <taxon>Coprinellus</taxon>
    </lineage>
</organism>
<dbReference type="Proteomes" id="UP000298030">
    <property type="component" value="Unassembled WGS sequence"/>
</dbReference>
<evidence type="ECO:0000256" key="3">
    <source>
        <dbReference type="ARBA" id="ARBA00022552"/>
    </source>
</evidence>
<evidence type="ECO:0000256" key="7">
    <source>
        <dbReference type="ARBA" id="ARBA00076388"/>
    </source>
</evidence>
<keyword evidence="2" id="KW-0690">Ribosome biogenesis</keyword>
<dbReference type="GO" id="GO:0032040">
    <property type="term" value="C:small-subunit processome"/>
    <property type="evidence" value="ECO:0007669"/>
    <property type="project" value="InterPro"/>
</dbReference>
<evidence type="ECO:0000256" key="1">
    <source>
        <dbReference type="ARBA" id="ARBA00004604"/>
    </source>
</evidence>
<comment type="similarity">
    <text evidence="6">Belongs to the UTP23/FCF1 family. UTP23 subfamily.</text>
</comment>
<dbReference type="InterPro" id="IPR057776">
    <property type="entry name" value="UTP23_sensor"/>
</dbReference>
<dbReference type="FunFam" id="3.40.50.1010:FF:000006">
    <property type="entry name" value="rRNA-processing protein UTP23 homolog"/>
    <property type="match status" value="1"/>
</dbReference>
<comment type="subcellular location">
    <subcellularLocation>
        <location evidence="1">Nucleus</location>
        <location evidence="1">Nucleolus</location>
    </subcellularLocation>
</comment>
<name>A0A4Y7U037_COPMI</name>
<dbReference type="Pfam" id="PF24779">
    <property type="entry name" value="UTP23_sensor"/>
    <property type="match status" value="1"/>
</dbReference>
<evidence type="ECO:0000256" key="6">
    <source>
        <dbReference type="ARBA" id="ARBA00038503"/>
    </source>
</evidence>
<reference evidence="10 11" key="1">
    <citation type="journal article" date="2019" name="Nat. Ecol. Evol.">
        <title>Megaphylogeny resolves global patterns of mushroom evolution.</title>
        <authorList>
            <person name="Varga T."/>
            <person name="Krizsan K."/>
            <person name="Foldi C."/>
            <person name="Dima B."/>
            <person name="Sanchez-Garcia M."/>
            <person name="Sanchez-Ramirez S."/>
            <person name="Szollosi G.J."/>
            <person name="Szarkandi J.G."/>
            <person name="Papp V."/>
            <person name="Albert L."/>
            <person name="Andreopoulos W."/>
            <person name="Angelini C."/>
            <person name="Antonin V."/>
            <person name="Barry K.W."/>
            <person name="Bougher N.L."/>
            <person name="Buchanan P."/>
            <person name="Buyck B."/>
            <person name="Bense V."/>
            <person name="Catcheside P."/>
            <person name="Chovatia M."/>
            <person name="Cooper J."/>
            <person name="Damon W."/>
            <person name="Desjardin D."/>
            <person name="Finy P."/>
            <person name="Geml J."/>
            <person name="Haridas S."/>
            <person name="Hughes K."/>
            <person name="Justo A."/>
            <person name="Karasinski D."/>
            <person name="Kautmanova I."/>
            <person name="Kiss B."/>
            <person name="Kocsube S."/>
            <person name="Kotiranta H."/>
            <person name="LaButti K.M."/>
            <person name="Lechner B.E."/>
            <person name="Liimatainen K."/>
            <person name="Lipzen A."/>
            <person name="Lukacs Z."/>
            <person name="Mihaltcheva S."/>
            <person name="Morgado L.N."/>
            <person name="Niskanen T."/>
            <person name="Noordeloos M.E."/>
            <person name="Ohm R.A."/>
            <person name="Ortiz-Santana B."/>
            <person name="Ovrebo C."/>
            <person name="Racz N."/>
            <person name="Riley R."/>
            <person name="Savchenko A."/>
            <person name="Shiryaev A."/>
            <person name="Soop K."/>
            <person name="Spirin V."/>
            <person name="Szebenyi C."/>
            <person name="Tomsovsky M."/>
            <person name="Tulloss R.E."/>
            <person name="Uehling J."/>
            <person name="Grigoriev I.V."/>
            <person name="Vagvolgyi C."/>
            <person name="Papp T."/>
            <person name="Martin F.M."/>
            <person name="Miettinen O."/>
            <person name="Hibbett D.S."/>
            <person name="Nagy L.G."/>
        </authorList>
    </citation>
    <scope>NUCLEOTIDE SEQUENCE [LARGE SCALE GENOMIC DNA]</scope>
    <source>
        <strain evidence="10 11">FP101781</strain>
    </source>
</reference>
<evidence type="ECO:0000256" key="5">
    <source>
        <dbReference type="ARBA" id="ARBA00037300"/>
    </source>
</evidence>
<keyword evidence="11" id="KW-1185">Reference proteome</keyword>
<dbReference type="STRING" id="71717.A0A4Y7U037"/>
<evidence type="ECO:0000313" key="11">
    <source>
        <dbReference type="Proteomes" id="UP000298030"/>
    </source>
</evidence>
<evidence type="ECO:0000256" key="4">
    <source>
        <dbReference type="ARBA" id="ARBA00023242"/>
    </source>
</evidence>
<evidence type="ECO:0000256" key="2">
    <source>
        <dbReference type="ARBA" id="ARBA00022517"/>
    </source>
</evidence>
<dbReference type="OrthoDB" id="25675at2759"/>
<keyword evidence="4" id="KW-0539">Nucleus</keyword>
<dbReference type="EMBL" id="QPFP01000002">
    <property type="protein sequence ID" value="TEB39199.1"/>
    <property type="molecule type" value="Genomic_DNA"/>
</dbReference>
<dbReference type="InterPro" id="IPR029060">
    <property type="entry name" value="PIN-like_dom_sf"/>
</dbReference>
<comment type="function">
    <text evidence="5">Involved in rRNA-processing and ribosome biogenesis.</text>
</comment>
<proteinExistence type="inferred from homology"/>